<proteinExistence type="predicted"/>
<name>A0ABX1WQL8_9BACT</name>
<evidence type="ECO:0000256" key="1">
    <source>
        <dbReference type="SAM" id="Phobius"/>
    </source>
</evidence>
<evidence type="ECO:0000313" key="2">
    <source>
        <dbReference type="EMBL" id="NOU58378.1"/>
    </source>
</evidence>
<accession>A0ABX1WQL8</accession>
<comment type="caution">
    <text evidence="2">The sequence shown here is derived from an EMBL/GenBank/DDBJ whole genome shotgun (WGS) entry which is preliminary data.</text>
</comment>
<keyword evidence="3" id="KW-1185">Reference proteome</keyword>
<dbReference type="Proteomes" id="UP000732105">
    <property type="component" value="Unassembled WGS sequence"/>
</dbReference>
<dbReference type="InterPro" id="IPR032333">
    <property type="entry name" value="DUF4857"/>
</dbReference>
<feature type="transmembrane region" description="Helical" evidence="1">
    <location>
        <begin position="385"/>
        <end position="402"/>
    </location>
</feature>
<feature type="transmembrane region" description="Helical" evidence="1">
    <location>
        <begin position="353"/>
        <end position="373"/>
    </location>
</feature>
<dbReference type="EMBL" id="RZNH01000001">
    <property type="protein sequence ID" value="NOU58378.1"/>
    <property type="molecule type" value="Genomic_DNA"/>
</dbReference>
<dbReference type="RefSeq" id="WP_171593634.1">
    <property type="nucleotide sequence ID" value="NZ_RZNH01000001.1"/>
</dbReference>
<evidence type="ECO:0000313" key="3">
    <source>
        <dbReference type="Proteomes" id="UP000732105"/>
    </source>
</evidence>
<sequence length="404" mass="46929">MKNIKYLIIILGSLLLAWLLPKSYHLVTDIASPNIFTYYSSIDKAFCAIEFDEKEGHLIRKNIKTNRVYSELEFDSILPMFYSTQLFADGRMPKSIDGIDINPRIVNSKKFFFRVKPADKNKPHIPLYTLFESMSGRVRIEMPGDVFRLRDKIEFINPETNEINTEKSEKFNHHFVKRGFQFPAKMAAGNPSTRKAYDEGYFIIDNMNQIFHLKMVNSMPFLKKVPLPSEIVPEYILTMEPDDRSFYAFVFDANKKLHLITTDSYKLQEIPTPNYDVDRDQMMIMANPLYWNVNVVSSRGKEVMALHADTKEIADRTLIEGQAVGTNYSKYFLPFAVGFTSGNTKYIKPIIHFGSYLVLVTNFLLALIFVFIIRYRKQEFQFIPVVWIACTGIYGFITSLIFNR</sequence>
<keyword evidence="1" id="KW-0812">Transmembrane</keyword>
<protein>
    <submittedName>
        <fullName evidence="2">DUF4857 domain-containing protein</fullName>
    </submittedName>
</protein>
<gene>
    <name evidence="2" type="ORF">ELS83_01015</name>
</gene>
<organism evidence="2 3">
    <name type="scientific">Marinifilum caeruleilacunae</name>
    <dbReference type="NCBI Taxonomy" id="2499076"/>
    <lineage>
        <taxon>Bacteria</taxon>
        <taxon>Pseudomonadati</taxon>
        <taxon>Bacteroidota</taxon>
        <taxon>Bacteroidia</taxon>
        <taxon>Marinilabiliales</taxon>
        <taxon>Marinifilaceae</taxon>
    </lineage>
</organism>
<keyword evidence="1" id="KW-0472">Membrane</keyword>
<dbReference type="Pfam" id="PF16149">
    <property type="entry name" value="DUF4857"/>
    <property type="match status" value="1"/>
</dbReference>
<keyword evidence="1" id="KW-1133">Transmembrane helix</keyword>
<reference evidence="2 3" key="1">
    <citation type="submission" date="2018-12" db="EMBL/GenBank/DDBJ databases">
        <title>Marinifilum JC070 sp. nov., a marine bacterium isolated from Yongle Blue Hole in the South China Sea.</title>
        <authorList>
            <person name="Fu T."/>
        </authorList>
    </citation>
    <scope>NUCLEOTIDE SEQUENCE [LARGE SCALE GENOMIC DNA]</scope>
    <source>
        <strain evidence="2 3">JC070</strain>
    </source>
</reference>